<comment type="caution">
    <text evidence="2">The sequence shown here is derived from an EMBL/GenBank/DDBJ whole genome shotgun (WGS) entry which is preliminary data.</text>
</comment>
<dbReference type="EC" id="2.7.1.-" evidence="2"/>
<name>A0ABV4BD63_9GAMM</name>
<dbReference type="InterPro" id="IPR002575">
    <property type="entry name" value="Aminoglycoside_PTrfase"/>
</dbReference>
<evidence type="ECO:0000313" key="3">
    <source>
        <dbReference type="Proteomes" id="UP001564408"/>
    </source>
</evidence>
<dbReference type="Gene3D" id="3.90.1200.10">
    <property type="match status" value="1"/>
</dbReference>
<evidence type="ECO:0000313" key="2">
    <source>
        <dbReference type="EMBL" id="MEY6432461.1"/>
    </source>
</evidence>
<sequence>MLSNPDRRIVAQDRNLPGLALLLDEHHALSLFRTAWPQHRLQRLATTYLRYKPGVRCLAGYLGHTRDGPMLWHAKAYTADEYTNVRDAAARASSDGSASAPALLDDQCIAAWHFPTDRKLVGLSDLASAEPRARWLREQLPDKTALWRARLETLRYKPERRYVGKLTTGVRDEALAKVYDQRDFENAWRAAKTIQTWTVREPLIVARPLGRSKRRRFIVSQWLAGEPLSELLLGADCSADRLCEIGAALAEFHRQVPDHLERVAREHEAMAVLAAANAAAWLCPDLAPRLRRLAPRIAAELLAAPAEQRPIHGDFSADQILVAAHGIGIIDYDRTRVGDPAADFGTFIAQLERNEVCGTLPVGRAGEVAEALNDGYCRQARCAQPSKTDLYVAAGLLRLAPHGFRNRLVDWPVHIEHLLQRAERFFRVYSRNEQIAIPIGAGERFGA</sequence>
<feature type="domain" description="Aminoglycoside phosphotransferase" evidence="1">
    <location>
        <begin position="204"/>
        <end position="376"/>
    </location>
</feature>
<evidence type="ECO:0000259" key="1">
    <source>
        <dbReference type="Pfam" id="PF01636"/>
    </source>
</evidence>
<gene>
    <name evidence="2" type="ORF">ABC977_08600</name>
</gene>
<protein>
    <submittedName>
        <fullName evidence="2">Aminoglycoside phosphotransferase family protein</fullName>
        <ecNumber evidence="2">2.7.1.-</ecNumber>
    </submittedName>
</protein>
<dbReference type="Pfam" id="PF01636">
    <property type="entry name" value="APH"/>
    <property type="match status" value="1"/>
</dbReference>
<dbReference type="RefSeq" id="WP_369666847.1">
    <property type="nucleotide sequence ID" value="NZ_JBDKXB010000008.1"/>
</dbReference>
<keyword evidence="2" id="KW-0808">Transferase</keyword>
<dbReference type="GO" id="GO:0016740">
    <property type="term" value="F:transferase activity"/>
    <property type="evidence" value="ECO:0007669"/>
    <property type="project" value="UniProtKB-KW"/>
</dbReference>
<dbReference type="Proteomes" id="UP001564408">
    <property type="component" value="Unassembled WGS sequence"/>
</dbReference>
<organism evidence="2 3">
    <name type="scientific">Thioalkalicoccus limnaeus</name>
    <dbReference type="NCBI Taxonomy" id="120681"/>
    <lineage>
        <taxon>Bacteria</taxon>
        <taxon>Pseudomonadati</taxon>
        <taxon>Pseudomonadota</taxon>
        <taxon>Gammaproteobacteria</taxon>
        <taxon>Chromatiales</taxon>
        <taxon>Chromatiaceae</taxon>
        <taxon>Thioalkalicoccus</taxon>
    </lineage>
</organism>
<proteinExistence type="predicted"/>
<accession>A0ABV4BD63</accession>
<keyword evidence="3" id="KW-1185">Reference proteome</keyword>
<dbReference type="EMBL" id="JBDKXB010000008">
    <property type="protein sequence ID" value="MEY6432461.1"/>
    <property type="molecule type" value="Genomic_DNA"/>
</dbReference>
<dbReference type="SUPFAM" id="SSF56112">
    <property type="entry name" value="Protein kinase-like (PK-like)"/>
    <property type="match status" value="1"/>
</dbReference>
<dbReference type="InterPro" id="IPR011009">
    <property type="entry name" value="Kinase-like_dom_sf"/>
</dbReference>
<reference evidence="2 3" key="1">
    <citation type="submission" date="2024-05" db="EMBL/GenBank/DDBJ databases">
        <title>Genome Sequence and Characterization of the New Strain Purple Sulfur Bacterium of Genus Thioalkalicoccus.</title>
        <authorList>
            <person name="Bryantseva I.A."/>
            <person name="Kyndt J.A."/>
            <person name="Imhoff J.F."/>
        </authorList>
    </citation>
    <scope>NUCLEOTIDE SEQUENCE [LARGE SCALE GENOMIC DNA]</scope>
    <source>
        <strain evidence="2 3">Um2</strain>
    </source>
</reference>